<dbReference type="EMBL" id="HACG01010427">
    <property type="protein sequence ID" value="CEK57292.1"/>
    <property type="molecule type" value="Transcribed_RNA"/>
</dbReference>
<evidence type="ECO:0000313" key="1">
    <source>
        <dbReference type="EMBL" id="CEK57292.1"/>
    </source>
</evidence>
<reference evidence="1" key="1">
    <citation type="submission" date="2014-12" db="EMBL/GenBank/DDBJ databases">
        <title>Insight into the proteome of Arion vulgaris.</title>
        <authorList>
            <person name="Aradska J."/>
            <person name="Bulat T."/>
            <person name="Smidak R."/>
            <person name="Sarate P."/>
            <person name="Gangsoo J."/>
            <person name="Sialana F."/>
            <person name="Bilban M."/>
            <person name="Lubec G."/>
        </authorList>
    </citation>
    <scope>NUCLEOTIDE SEQUENCE</scope>
    <source>
        <tissue evidence="1">Skin</tissue>
    </source>
</reference>
<dbReference type="AlphaFoldDB" id="A0A0B6YM83"/>
<protein>
    <submittedName>
        <fullName evidence="1">Uncharacterized protein</fullName>
    </submittedName>
</protein>
<accession>A0A0B6YM83</accession>
<feature type="non-terminal residue" evidence="1">
    <location>
        <position position="171"/>
    </location>
</feature>
<sequence>MDPSCGKSQHNAGSLKAGIFETHTISCYGDGKQAVERAHLQQIQAKKLWENQTENAEEAGRCTDWIQEMTSDMSSVSSSSPDIDLSWEDSKEEADIICIEQVPHIYIDTAEMSYGSTGTEDLNIEISRLARGDMKISRREEIKQSGKHTDLRADNHYGCIQSCAGIELDKM</sequence>
<proteinExistence type="predicted"/>
<gene>
    <name evidence="1" type="primary">ORF29792</name>
</gene>
<name>A0A0B6YM83_9EUPU</name>
<organism evidence="1">
    <name type="scientific">Arion vulgaris</name>
    <dbReference type="NCBI Taxonomy" id="1028688"/>
    <lineage>
        <taxon>Eukaryota</taxon>
        <taxon>Metazoa</taxon>
        <taxon>Spiralia</taxon>
        <taxon>Lophotrochozoa</taxon>
        <taxon>Mollusca</taxon>
        <taxon>Gastropoda</taxon>
        <taxon>Heterobranchia</taxon>
        <taxon>Euthyneura</taxon>
        <taxon>Panpulmonata</taxon>
        <taxon>Eupulmonata</taxon>
        <taxon>Stylommatophora</taxon>
        <taxon>Helicina</taxon>
        <taxon>Arionoidea</taxon>
        <taxon>Arionidae</taxon>
        <taxon>Arion</taxon>
    </lineage>
</organism>